<gene>
    <name evidence="8" type="primary">LOC111150480</name>
</gene>
<dbReference type="Proteomes" id="UP000248482">
    <property type="component" value="Unplaced"/>
</dbReference>
<evidence type="ECO:0000256" key="4">
    <source>
        <dbReference type="ARBA" id="ARBA00023274"/>
    </source>
</evidence>
<dbReference type="InterPro" id="IPR031320">
    <property type="entry name" value="GAGE"/>
</dbReference>
<dbReference type="OrthoDB" id="9538520at2759"/>
<dbReference type="PANTHER" id="PTHR14047">
    <property type="entry name" value="P ANTIGEN FAMILY MEMBER 5-RELATED"/>
    <property type="match status" value="1"/>
</dbReference>
<comment type="similarity">
    <text evidence="2">Belongs to the eukaryotic ribosomal protein eL32 family.</text>
</comment>
<dbReference type="AlphaFoldDB" id="A0A2Y9JSI8"/>
<dbReference type="GO" id="GO:0003735">
    <property type="term" value="F:structural constituent of ribosome"/>
    <property type="evidence" value="ECO:0007669"/>
    <property type="project" value="InterPro"/>
</dbReference>
<keyword evidence="3" id="KW-0689">Ribosomal protein</keyword>
<reference evidence="8" key="1">
    <citation type="submission" date="2025-08" db="UniProtKB">
        <authorList>
            <consortium name="RefSeq"/>
        </authorList>
    </citation>
    <scope>IDENTIFICATION</scope>
    <source>
        <tissue evidence="8">Blood</tissue>
    </source>
</reference>
<dbReference type="InterPro" id="IPR008625">
    <property type="entry name" value="GAGE_fam"/>
</dbReference>
<dbReference type="STRING" id="391180.A0A2Y9JSI8"/>
<organism evidence="7 8">
    <name type="scientific">Enhydra lutris kenyoni</name>
    <name type="common">northern sea otter</name>
    <dbReference type="NCBI Taxonomy" id="391180"/>
    <lineage>
        <taxon>Eukaryota</taxon>
        <taxon>Metazoa</taxon>
        <taxon>Chordata</taxon>
        <taxon>Craniata</taxon>
        <taxon>Vertebrata</taxon>
        <taxon>Euteleostomi</taxon>
        <taxon>Mammalia</taxon>
        <taxon>Eutheria</taxon>
        <taxon>Laurasiatheria</taxon>
        <taxon>Carnivora</taxon>
        <taxon>Caniformia</taxon>
        <taxon>Musteloidea</taxon>
        <taxon>Mustelidae</taxon>
        <taxon>Lutrinae</taxon>
        <taxon>Enhydra</taxon>
    </lineage>
</organism>
<evidence type="ECO:0000256" key="1">
    <source>
        <dbReference type="ARBA" id="ARBA00007043"/>
    </source>
</evidence>
<keyword evidence="7" id="KW-1185">Reference proteome</keyword>
<evidence type="ECO:0000256" key="2">
    <source>
        <dbReference type="ARBA" id="ARBA00008431"/>
    </source>
</evidence>
<evidence type="ECO:0000256" key="5">
    <source>
        <dbReference type="SAM" id="MobiDB-lite"/>
    </source>
</evidence>
<dbReference type="SUPFAM" id="SSF52042">
    <property type="entry name" value="Ribosomal protein L32e"/>
    <property type="match status" value="1"/>
</dbReference>
<accession>A0A2Y9JSI8</accession>
<dbReference type="SMART" id="SM01393">
    <property type="entry name" value="Ribosomal_L32e"/>
    <property type="match status" value="1"/>
</dbReference>
<dbReference type="InterPro" id="IPR036351">
    <property type="entry name" value="Ribosomal_eL32_sf"/>
</dbReference>
<keyword evidence="4" id="KW-0687">Ribonucleoprotein</keyword>
<feature type="domain" description="GAGE" evidence="6">
    <location>
        <begin position="1"/>
        <end position="111"/>
    </location>
</feature>
<feature type="compositionally biased region" description="Basic and acidic residues" evidence="5">
    <location>
        <begin position="42"/>
        <end position="59"/>
    </location>
</feature>
<dbReference type="PANTHER" id="PTHR14047:SF33">
    <property type="entry name" value="X ANTIGEN FAMILY MEMBER 5"/>
    <property type="match status" value="1"/>
</dbReference>
<dbReference type="GO" id="GO:0005840">
    <property type="term" value="C:ribosome"/>
    <property type="evidence" value="ECO:0007669"/>
    <property type="project" value="UniProtKB-KW"/>
</dbReference>
<comment type="similarity">
    <text evidence="1">Belongs to the GAGE family.</text>
</comment>
<sequence length="169" mass="18568">MNWQVRSTFRPRARRNDEKSLQLVGPMVAQQPDAEPSYGKEPPTERQDIIPDQEKKDEGASGIQGPAPEPNQKEQAGEKTGREHGDGPAVKGRGLANLEPLKMPEAGQGQVLLMCSKSYCAHAAHNVSSKNRQATVERAAQLSISVTNPNATLRSEEMNRQLMCMSYLC</sequence>
<dbReference type="GeneID" id="111150480"/>
<dbReference type="RefSeq" id="XP_022363656.1">
    <property type="nucleotide sequence ID" value="XM_022507948.1"/>
</dbReference>
<dbReference type="InterPro" id="IPR001515">
    <property type="entry name" value="Ribosomal_eL32"/>
</dbReference>
<name>A0A2Y9JSI8_ENHLU</name>
<dbReference type="KEGG" id="elk:111150480"/>
<feature type="compositionally biased region" description="Basic and acidic residues" evidence="5">
    <location>
        <begin position="71"/>
        <end position="86"/>
    </location>
</feature>
<dbReference type="GO" id="GO:1990904">
    <property type="term" value="C:ribonucleoprotein complex"/>
    <property type="evidence" value="ECO:0007669"/>
    <property type="project" value="UniProtKB-KW"/>
</dbReference>
<evidence type="ECO:0000313" key="8">
    <source>
        <dbReference type="RefSeq" id="XP_022363656.1"/>
    </source>
</evidence>
<proteinExistence type="inferred from homology"/>
<dbReference type="GO" id="GO:0006412">
    <property type="term" value="P:translation"/>
    <property type="evidence" value="ECO:0007669"/>
    <property type="project" value="InterPro"/>
</dbReference>
<evidence type="ECO:0000256" key="3">
    <source>
        <dbReference type="ARBA" id="ARBA00022980"/>
    </source>
</evidence>
<dbReference type="Pfam" id="PF05831">
    <property type="entry name" value="GAGE"/>
    <property type="match status" value="1"/>
</dbReference>
<evidence type="ECO:0000259" key="6">
    <source>
        <dbReference type="SMART" id="SM01379"/>
    </source>
</evidence>
<evidence type="ECO:0000313" key="7">
    <source>
        <dbReference type="Proteomes" id="UP000248482"/>
    </source>
</evidence>
<feature type="region of interest" description="Disordered" evidence="5">
    <location>
        <begin position="1"/>
        <end position="96"/>
    </location>
</feature>
<protein>
    <submittedName>
        <fullName evidence="8">G antigen 10</fullName>
    </submittedName>
</protein>
<dbReference type="SMART" id="SM01379">
    <property type="entry name" value="GAGE"/>
    <property type="match status" value="1"/>
</dbReference>